<dbReference type="NCBIfam" id="TIGR01764">
    <property type="entry name" value="excise"/>
    <property type="match status" value="1"/>
</dbReference>
<dbReference type="InterPro" id="IPR041657">
    <property type="entry name" value="HTH_17"/>
</dbReference>
<dbReference type="Pfam" id="PF12728">
    <property type="entry name" value="HTH_17"/>
    <property type="match status" value="1"/>
</dbReference>
<evidence type="ECO:0000259" key="1">
    <source>
        <dbReference type="Pfam" id="PF12728"/>
    </source>
</evidence>
<feature type="domain" description="Helix-turn-helix" evidence="1">
    <location>
        <begin position="32"/>
        <end position="81"/>
    </location>
</feature>
<dbReference type="EMBL" id="JACHIO010000022">
    <property type="protein sequence ID" value="MBB5066028.1"/>
    <property type="molecule type" value="Genomic_DNA"/>
</dbReference>
<evidence type="ECO:0000313" key="3">
    <source>
        <dbReference type="Proteomes" id="UP000584867"/>
    </source>
</evidence>
<dbReference type="AlphaFoldDB" id="A0A7W7ZUK7"/>
<organism evidence="2 3">
    <name type="scientific">Granulicella mallensis</name>
    <dbReference type="NCBI Taxonomy" id="940614"/>
    <lineage>
        <taxon>Bacteria</taxon>
        <taxon>Pseudomonadati</taxon>
        <taxon>Acidobacteriota</taxon>
        <taxon>Terriglobia</taxon>
        <taxon>Terriglobales</taxon>
        <taxon>Acidobacteriaceae</taxon>
        <taxon>Granulicella</taxon>
    </lineage>
</organism>
<accession>A0A7W7ZUK7</accession>
<dbReference type="RefSeq" id="WP_184259227.1">
    <property type="nucleotide sequence ID" value="NZ_JACHIO010000022.1"/>
</dbReference>
<evidence type="ECO:0000313" key="2">
    <source>
        <dbReference type="EMBL" id="MBB5066028.1"/>
    </source>
</evidence>
<dbReference type="InterPro" id="IPR009061">
    <property type="entry name" value="DNA-bd_dom_put_sf"/>
</dbReference>
<protein>
    <submittedName>
        <fullName evidence="2">Excisionase family DNA binding protein</fullName>
    </submittedName>
</protein>
<dbReference type="GO" id="GO:0003677">
    <property type="term" value="F:DNA binding"/>
    <property type="evidence" value="ECO:0007669"/>
    <property type="project" value="InterPro"/>
</dbReference>
<proteinExistence type="predicted"/>
<comment type="caution">
    <text evidence="2">The sequence shown here is derived from an EMBL/GenBank/DDBJ whole genome shotgun (WGS) entry which is preliminary data.</text>
</comment>
<gene>
    <name evidence="2" type="ORF">HDF15_004398</name>
</gene>
<dbReference type="InterPro" id="IPR010093">
    <property type="entry name" value="SinI_DNA-bd"/>
</dbReference>
<dbReference type="Proteomes" id="UP000584867">
    <property type="component" value="Unassembled WGS sequence"/>
</dbReference>
<name>A0A7W7ZUK7_9BACT</name>
<reference evidence="2 3" key="1">
    <citation type="submission" date="2020-08" db="EMBL/GenBank/DDBJ databases">
        <title>Genomic Encyclopedia of Type Strains, Phase IV (KMG-V): Genome sequencing to study the core and pangenomes of soil and plant-associated prokaryotes.</title>
        <authorList>
            <person name="Whitman W."/>
        </authorList>
    </citation>
    <scope>NUCLEOTIDE SEQUENCE [LARGE SCALE GENOMIC DNA]</scope>
    <source>
        <strain evidence="2 3">X5P3</strain>
    </source>
</reference>
<sequence length="84" mass="9792">MLPYSDDRDFPEIESRSVKKPVVTVRELPEPLLDSDEAASIMKIHPKTLQKLARKGIVRGVHIGKLWRFRLSEIERWIDHQMAS</sequence>
<dbReference type="SUPFAM" id="SSF46955">
    <property type="entry name" value="Putative DNA-binding domain"/>
    <property type="match status" value="1"/>
</dbReference>